<dbReference type="GO" id="GO:0008252">
    <property type="term" value="F:nucleotidase activity"/>
    <property type="evidence" value="ECO:0007669"/>
    <property type="project" value="TreeGrafter"/>
</dbReference>
<dbReference type="SFLD" id="SFLDS00003">
    <property type="entry name" value="Haloacid_Dehalogenase"/>
    <property type="match status" value="1"/>
</dbReference>
<dbReference type="SUPFAM" id="SSF56784">
    <property type="entry name" value="HAD-like"/>
    <property type="match status" value="1"/>
</dbReference>
<keyword evidence="2" id="KW-1185">Reference proteome</keyword>
<dbReference type="PANTHER" id="PTHR47438:SF1">
    <property type="entry name" value="PHOSPHATE METABOLISM PROTEIN 8-RELATED"/>
    <property type="match status" value="1"/>
</dbReference>
<dbReference type="AlphaFoldDB" id="A0A1V6P7F3"/>
<sequence>MHRAFPSLSARFIRPISFFPQTALSFLPPHRYLAMAANGANGSDSRPLFFFDIDNCLYSKSCNIHGEMQKLIDKFFCKHLALSPQDAHMLHQKYYKEYGLAIEGLTRHHKIDPLAFNYEVDDALPLDKILKPDPGLRKLLESLDTSKVKPWLLTNAYVNHGMRVVKLLGVEDLFEGMTYCDYGKLPLVCKPSQEMYEKAEKEAGAPSTEQCYFVDDSHLNCTHAQARGWTTVHLVEPGSTIPRVPASRYLISKLEELRVLFPHLFKPQESDNA</sequence>
<dbReference type="InterPro" id="IPR010237">
    <property type="entry name" value="Pyr-5-nucltdase"/>
</dbReference>
<evidence type="ECO:0000313" key="1">
    <source>
        <dbReference type="EMBL" id="OQD72930.1"/>
    </source>
</evidence>
<dbReference type="PANTHER" id="PTHR47438">
    <property type="entry name" value="PHOSPHATE METABOLISM PROTEIN 8-RELATED"/>
    <property type="match status" value="1"/>
</dbReference>
<dbReference type="InterPro" id="IPR023214">
    <property type="entry name" value="HAD_sf"/>
</dbReference>
<dbReference type="NCBIfam" id="TIGR01993">
    <property type="entry name" value="Pyr-5-nucltdase"/>
    <property type="match status" value="1"/>
</dbReference>
<proteinExistence type="predicted"/>
<protein>
    <recommendedName>
        <fullName evidence="3">Pyrimidine 5'-nucleotidase</fullName>
    </recommendedName>
</protein>
<dbReference type="Gene3D" id="3.40.50.1000">
    <property type="entry name" value="HAD superfamily/HAD-like"/>
    <property type="match status" value="1"/>
</dbReference>
<comment type="caution">
    <text evidence="1">The sequence shown here is derived from an EMBL/GenBank/DDBJ whole genome shotgun (WGS) entry which is preliminary data.</text>
</comment>
<evidence type="ECO:0008006" key="3">
    <source>
        <dbReference type="Google" id="ProtNLM"/>
    </source>
</evidence>
<dbReference type="Pfam" id="PF00702">
    <property type="entry name" value="Hydrolase"/>
    <property type="match status" value="1"/>
</dbReference>
<dbReference type="STRING" id="69771.A0A1V6P7F3"/>
<dbReference type="Proteomes" id="UP000191522">
    <property type="component" value="Unassembled WGS sequence"/>
</dbReference>
<dbReference type="NCBIfam" id="TIGR01509">
    <property type="entry name" value="HAD-SF-IA-v3"/>
    <property type="match status" value="1"/>
</dbReference>
<dbReference type="GO" id="GO:0009166">
    <property type="term" value="P:nucleotide catabolic process"/>
    <property type="evidence" value="ECO:0007669"/>
    <property type="project" value="TreeGrafter"/>
</dbReference>
<accession>A0A1V6P7F3</accession>
<evidence type="ECO:0000313" key="2">
    <source>
        <dbReference type="Proteomes" id="UP000191522"/>
    </source>
</evidence>
<dbReference type="OrthoDB" id="1065058at2759"/>
<dbReference type="SFLD" id="SFLDG01132">
    <property type="entry name" value="C1.5.3:_5'-Nucleotidase_Like"/>
    <property type="match status" value="1"/>
</dbReference>
<dbReference type="EMBL" id="MDYL01000018">
    <property type="protein sequence ID" value="OQD72930.1"/>
    <property type="molecule type" value="Genomic_DNA"/>
</dbReference>
<dbReference type="SFLD" id="SFLDG01129">
    <property type="entry name" value="C1.5:_HAD__Beta-PGM__Phosphata"/>
    <property type="match status" value="1"/>
</dbReference>
<dbReference type="FunFam" id="1.10.150.450:FF:000001">
    <property type="entry name" value="SDT1p Pyrimidine nucleotidase"/>
    <property type="match status" value="1"/>
</dbReference>
<dbReference type="OMA" id="YPHHVNL"/>
<dbReference type="InterPro" id="IPR036412">
    <property type="entry name" value="HAD-like_sf"/>
</dbReference>
<gene>
    <name evidence="1" type="ORF">PENDEC_c018G01434</name>
</gene>
<name>A0A1V6P7F3_PENDC</name>
<reference evidence="2" key="1">
    <citation type="journal article" date="2017" name="Nat. Microbiol.">
        <title>Global analysis of biosynthetic gene clusters reveals vast potential of secondary metabolite production in Penicillium species.</title>
        <authorList>
            <person name="Nielsen J.C."/>
            <person name="Grijseels S."/>
            <person name="Prigent S."/>
            <person name="Ji B."/>
            <person name="Dainat J."/>
            <person name="Nielsen K.F."/>
            <person name="Frisvad J.C."/>
            <person name="Workman M."/>
            <person name="Nielsen J."/>
        </authorList>
    </citation>
    <scope>NUCLEOTIDE SEQUENCE [LARGE SCALE GENOMIC DNA]</scope>
    <source>
        <strain evidence="2">IBT 11843</strain>
    </source>
</reference>
<dbReference type="Gene3D" id="1.10.150.450">
    <property type="match status" value="1"/>
</dbReference>
<dbReference type="GO" id="GO:0006206">
    <property type="term" value="P:pyrimidine nucleobase metabolic process"/>
    <property type="evidence" value="ECO:0007669"/>
    <property type="project" value="TreeGrafter"/>
</dbReference>
<dbReference type="InterPro" id="IPR052791">
    <property type="entry name" value="SSM1_domain"/>
</dbReference>
<dbReference type="InterPro" id="IPR006439">
    <property type="entry name" value="HAD-SF_hydro_IA"/>
</dbReference>
<organism evidence="1 2">
    <name type="scientific">Penicillium decumbens</name>
    <dbReference type="NCBI Taxonomy" id="69771"/>
    <lineage>
        <taxon>Eukaryota</taxon>
        <taxon>Fungi</taxon>
        <taxon>Dikarya</taxon>
        <taxon>Ascomycota</taxon>
        <taxon>Pezizomycotina</taxon>
        <taxon>Eurotiomycetes</taxon>
        <taxon>Eurotiomycetidae</taxon>
        <taxon>Eurotiales</taxon>
        <taxon>Aspergillaceae</taxon>
        <taxon>Penicillium</taxon>
    </lineage>
</organism>